<sequence length="209" mass="22831">MLLTGFLHHLLTTGNVTLAARPAPFEPADLHAAETLLRDYYADDRRELPGVAPDFDAVAAAWAAAYLYHTVQLALVRELDENVVEAQLRDFAGQITPAAIYSVDLTLRYLPDLLRLAKGLAPGDALVACLRTTAGQWPFSFVGAEGGTAEAEARILAHPALRQEYIDRIIRTQDRARADQPHIAPLVHAALGHYATTLWPDFAAFTLPV</sequence>
<name>A0ABP7UHD3_9BACT</name>
<proteinExistence type="predicted"/>
<dbReference type="EMBL" id="BAABDK010000025">
    <property type="protein sequence ID" value="GAA4043372.1"/>
    <property type="molecule type" value="Genomic_DNA"/>
</dbReference>
<accession>A0ABP7UHD3</accession>
<feature type="domain" description="MoxR-vWA-beta-propeller ternary system" evidence="1">
    <location>
        <begin position="4"/>
        <end position="202"/>
    </location>
</feature>
<organism evidence="2 3">
    <name type="scientific">Hymenobacter glaciei</name>
    <dbReference type="NCBI Taxonomy" id="877209"/>
    <lineage>
        <taxon>Bacteria</taxon>
        <taxon>Pseudomonadati</taxon>
        <taxon>Bacteroidota</taxon>
        <taxon>Cytophagia</taxon>
        <taxon>Cytophagales</taxon>
        <taxon>Hymenobacteraceae</taxon>
        <taxon>Hymenobacter</taxon>
    </lineage>
</organism>
<comment type="caution">
    <text evidence="2">The sequence shown here is derived from an EMBL/GenBank/DDBJ whole genome shotgun (WGS) entry which is preliminary data.</text>
</comment>
<dbReference type="InterPro" id="IPR045549">
    <property type="entry name" value="bpX4"/>
</dbReference>
<dbReference type="Proteomes" id="UP001501469">
    <property type="component" value="Unassembled WGS sequence"/>
</dbReference>
<protein>
    <recommendedName>
        <fullName evidence="1">MoxR-vWA-beta-propeller ternary system domain-containing protein</fullName>
    </recommendedName>
</protein>
<evidence type="ECO:0000313" key="3">
    <source>
        <dbReference type="Proteomes" id="UP001501469"/>
    </source>
</evidence>
<keyword evidence="3" id="KW-1185">Reference proteome</keyword>
<evidence type="ECO:0000259" key="1">
    <source>
        <dbReference type="Pfam" id="PF19920"/>
    </source>
</evidence>
<gene>
    <name evidence="2" type="ORF">GCM10022409_31700</name>
</gene>
<evidence type="ECO:0000313" key="2">
    <source>
        <dbReference type="EMBL" id="GAA4043372.1"/>
    </source>
</evidence>
<dbReference type="RefSeq" id="WP_345056442.1">
    <property type="nucleotide sequence ID" value="NZ_BAABDK010000025.1"/>
</dbReference>
<reference evidence="3" key="1">
    <citation type="journal article" date="2019" name="Int. J. Syst. Evol. Microbiol.">
        <title>The Global Catalogue of Microorganisms (GCM) 10K type strain sequencing project: providing services to taxonomists for standard genome sequencing and annotation.</title>
        <authorList>
            <consortium name="The Broad Institute Genomics Platform"/>
            <consortium name="The Broad Institute Genome Sequencing Center for Infectious Disease"/>
            <person name="Wu L."/>
            <person name="Ma J."/>
        </authorList>
    </citation>
    <scope>NUCLEOTIDE SEQUENCE [LARGE SCALE GENOMIC DNA]</scope>
    <source>
        <strain evidence="3">JCM 17225</strain>
    </source>
</reference>
<dbReference type="Pfam" id="PF19920">
    <property type="entry name" value="bpX4"/>
    <property type="match status" value="1"/>
</dbReference>